<reference evidence="4 5" key="1">
    <citation type="journal article" date="2013" name="Genome Announc.">
        <title>Genome Sequence of the Obligate Gammaproteobacterial Methanotroph Methylomicrobium album Strain BG8.</title>
        <authorList>
            <person name="Kits K.D."/>
            <person name="Kalyuzhnaya M.G."/>
            <person name="Klotz M.G."/>
            <person name="Jetten M.S."/>
            <person name="Op den Camp H.J."/>
            <person name="Vuilleumier S."/>
            <person name="Bringel F."/>
            <person name="Dispirito A.A."/>
            <person name="Murrell J.C."/>
            <person name="Bruce D."/>
            <person name="Cheng J.F."/>
            <person name="Copeland A."/>
            <person name="Goodwin L."/>
            <person name="Hauser L."/>
            <person name="Lajus A."/>
            <person name="Land M.L."/>
            <person name="Lapidus A."/>
            <person name="Lucas S."/>
            <person name="Medigue C."/>
            <person name="Pitluck S."/>
            <person name="Woyke T."/>
            <person name="Zeytun A."/>
            <person name="Stein L.Y."/>
        </authorList>
    </citation>
    <scope>NUCLEOTIDE SEQUENCE [LARGE SCALE GENOMIC DNA]</scope>
    <source>
        <strain evidence="4 5">BG8</strain>
    </source>
</reference>
<evidence type="ECO:0000256" key="2">
    <source>
        <dbReference type="ARBA" id="ARBA00022679"/>
    </source>
</evidence>
<keyword evidence="2" id="KW-0808">Transferase</keyword>
<accession>H8GN38</accession>
<dbReference type="PANTHER" id="PTHR13693">
    <property type="entry name" value="CLASS II AMINOTRANSFERASE/8-AMINO-7-OXONONANOATE SYNTHASE"/>
    <property type="match status" value="1"/>
</dbReference>
<dbReference type="InterPro" id="IPR015424">
    <property type="entry name" value="PyrdxlP-dep_Trfase"/>
</dbReference>
<gene>
    <name evidence="4" type="ORF">Metal_3072</name>
</gene>
<dbReference type="HOGENOM" id="CLU_015846_11_0_6"/>
<dbReference type="SUPFAM" id="SSF53383">
    <property type="entry name" value="PLP-dependent transferases"/>
    <property type="match status" value="1"/>
</dbReference>
<dbReference type="Gene3D" id="3.90.1150.10">
    <property type="entry name" value="Aspartate Aminotransferase, domain 1"/>
    <property type="match status" value="1"/>
</dbReference>
<dbReference type="STRING" id="686340.Metal_3072"/>
<dbReference type="Proteomes" id="UP000005090">
    <property type="component" value="Chromosome"/>
</dbReference>
<keyword evidence="5" id="KW-1185">Reference proteome</keyword>
<protein>
    <submittedName>
        <fullName evidence="4">7-keto-8-aminopelargonate synthetase-like enzyme</fullName>
    </submittedName>
</protein>
<dbReference type="RefSeq" id="WP_005373554.1">
    <property type="nucleotide sequence ID" value="NZ_CM001475.1"/>
</dbReference>
<comment type="cofactor">
    <cofactor evidence="1">
        <name>pyridoxal 5'-phosphate</name>
        <dbReference type="ChEBI" id="CHEBI:597326"/>
    </cofactor>
</comment>
<evidence type="ECO:0000256" key="1">
    <source>
        <dbReference type="ARBA" id="ARBA00001933"/>
    </source>
</evidence>
<name>H8GN38_METAL</name>
<dbReference type="EMBL" id="CM001475">
    <property type="protein sequence ID" value="EIC30752.1"/>
    <property type="molecule type" value="Genomic_DNA"/>
</dbReference>
<organism evidence="4 5">
    <name type="scientific">Methylomicrobium album BG8</name>
    <dbReference type="NCBI Taxonomy" id="686340"/>
    <lineage>
        <taxon>Bacteria</taxon>
        <taxon>Pseudomonadati</taxon>
        <taxon>Pseudomonadota</taxon>
        <taxon>Gammaproteobacteria</taxon>
        <taxon>Methylococcales</taxon>
        <taxon>Methylococcaceae</taxon>
        <taxon>Methylomicrobium</taxon>
    </lineage>
</organism>
<evidence type="ECO:0000259" key="3">
    <source>
        <dbReference type="Pfam" id="PF00155"/>
    </source>
</evidence>
<dbReference type="InterPro" id="IPR015422">
    <property type="entry name" value="PyrdxlP-dep_Trfase_small"/>
</dbReference>
<dbReference type="InterPro" id="IPR004839">
    <property type="entry name" value="Aminotransferase_I/II_large"/>
</dbReference>
<dbReference type="InterPro" id="IPR015421">
    <property type="entry name" value="PyrdxlP-dep_Trfase_major"/>
</dbReference>
<dbReference type="AlphaFoldDB" id="H8GN38"/>
<dbReference type="Pfam" id="PF00155">
    <property type="entry name" value="Aminotran_1_2"/>
    <property type="match status" value="1"/>
</dbReference>
<evidence type="ECO:0000313" key="4">
    <source>
        <dbReference type="EMBL" id="EIC30752.1"/>
    </source>
</evidence>
<dbReference type="GO" id="GO:0030170">
    <property type="term" value="F:pyridoxal phosphate binding"/>
    <property type="evidence" value="ECO:0007669"/>
    <property type="project" value="InterPro"/>
</dbReference>
<evidence type="ECO:0000313" key="5">
    <source>
        <dbReference type="Proteomes" id="UP000005090"/>
    </source>
</evidence>
<dbReference type="eggNOG" id="COG0156">
    <property type="taxonomic scope" value="Bacteria"/>
</dbReference>
<dbReference type="InterPro" id="IPR050087">
    <property type="entry name" value="AON_synthase_class-II"/>
</dbReference>
<feature type="domain" description="Aminotransferase class I/classII large" evidence="3">
    <location>
        <begin position="55"/>
        <end position="401"/>
    </location>
</feature>
<sequence>MSLAKIETRLNDKVRQLRMQGIGKGQEKVITGIRPAANGFGPRYWLEGGGDTAYLRMNANAYLGLGLDPRVIRSESEACDRFGTGPGAVRFISGTYQPHVALEKKLAEFHGREAAMLFSAAYATMLGVLPQLIEQETLVVSDALNHNCIINAIRLAQPARKEVFAHGDLDALNDILSSHRGRFKRVCVVTDGVFSMRGDHAALDRIEAICKRHENAYEQGILTLVDDSHGIGAFGRTGRGTEEVVGGRADVLVGTLGKAFGVNGGYVVSSAAVIAYLRESAPLYIYSNPITPGEAAAALTALQIVDSPEGIELLEKLRRLSLGLRAGLKRLGFETLPGEHPIVPILIRDTAATAALAEHFFAHGILAAGLNYPVVPKGEEEIRLQISAHHTEKDMEYLLEILAKFK</sequence>
<dbReference type="GO" id="GO:0016740">
    <property type="term" value="F:transferase activity"/>
    <property type="evidence" value="ECO:0007669"/>
    <property type="project" value="UniProtKB-KW"/>
</dbReference>
<proteinExistence type="predicted"/>
<dbReference type="Gene3D" id="3.40.640.10">
    <property type="entry name" value="Type I PLP-dependent aspartate aminotransferase-like (Major domain)"/>
    <property type="match status" value="1"/>
</dbReference>